<evidence type="ECO:0000259" key="8">
    <source>
        <dbReference type="PROSITE" id="PS50845"/>
    </source>
</evidence>
<keyword evidence="2 6" id="KW-0812">Transmembrane</keyword>
<reference evidence="9" key="1">
    <citation type="submission" date="2020-06" db="EMBL/GenBank/DDBJ databases">
        <authorList>
            <person name="Li T."/>
            <person name="Hu X."/>
            <person name="Zhang T."/>
            <person name="Song X."/>
            <person name="Zhang H."/>
            <person name="Dai N."/>
            <person name="Sheng W."/>
            <person name="Hou X."/>
            <person name="Wei L."/>
        </authorList>
    </citation>
    <scope>NUCLEOTIDE SEQUENCE</scope>
    <source>
        <strain evidence="9">G02</strain>
        <tissue evidence="9">Leaf</tissue>
    </source>
</reference>
<evidence type="ECO:0000256" key="3">
    <source>
        <dbReference type="ARBA" id="ARBA00022824"/>
    </source>
</evidence>
<feature type="transmembrane region" description="Helical" evidence="6">
    <location>
        <begin position="392"/>
        <end position="412"/>
    </location>
</feature>
<dbReference type="PANTHER" id="PTHR46626">
    <property type="entry name" value="RETICULON-LIKE PROTEIN B17"/>
    <property type="match status" value="1"/>
</dbReference>
<feature type="region of interest" description="Disordered" evidence="7">
    <location>
        <begin position="164"/>
        <end position="190"/>
    </location>
</feature>
<evidence type="ECO:0000256" key="5">
    <source>
        <dbReference type="ARBA" id="ARBA00023136"/>
    </source>
</evidence>
<comment type="subcellular location">
    <subcellularLocation>
        <location evidence="1 6">Endoplasmic reticulum membrane</location>
        <topology evidence="1 6">Multi-pass membrane protein</topology>
    </subcellularLocation>
</comment>
<feature type="region of interest" description="Disordered" evidence="7">
    <location>
        <begin position="1"/>
        <end position="94"/>
    </location>
</feature>
<name>A0AAW2ND50_SESRA</name>
<dbReference type="AlphaFoldDB" id="A0AAW2ND50"/>
<comment type="caution">
    <text evidence="9">The sequence shown here is derived from an EMBL/GenBank/DDBJ whole genome shotgun (WGS) entry which is preliminary data.</text>
</comment>
<dbReference type="Pfam" id="PF02453">
    <property type="entry name" value="Reticulon"/>
    <property type="match status" value="1"/>
</dbReference>
<keyword evidence="4 6" id="KW-1133">Transmembrane helix</keyword>
<feature type="transmembrane region" description="Helical" evidence="6">
    <location>
        <begin position="470"/>
        <end position="490"/>
    </location>
</feature>
<protein>
    <recommendedName>
        <fullName evidence="6">Reticulon-like protein</fullName>
    </recommendedName>
</protein>
<feature type="compositionally biased region" description="Basic and acidic residues" evidence="7">
    <location>
        <begin position="46"/>
        <end position="61"/>
    </location>
</feature>
<dbReference type="InterPro" id="IPR003388">
    <property type="entry name" value="Reticulon"/>
</dbReference>
<evidence type="ECO:0000256" key="2">
    <source>
        <dbReference type="ARBA" id="ARBA00022692"/>
    </source>
</evidence>
<dbReference type="PROSITE" id="PS50845">
    <property type="entry name" value="RETICULON"/>
    <property type="match status" value="1"/>
</dbReference>
<evidence type="ECO:0000256" key="7">
    <source>
        <dbReference type="SAM" id="MobiDB-lite"/>
    </source>
</evidence>
<proteinExistence type="predicted"/>
<accession>A0AAW2ND50</accession>
<reference evidence="9" key="2">
    <citation type="journal article" date="2024" name="Plant">
        <title>Genomic evolution and insights into agronomic trait innovations of Sesamum species.</title>
        <authorList>
            <person name="Miao H."/>
            <person name="Wang L."/>
            <person name="Qu L."/>
            <person name="Liu H."/>
            <person name="Sun Y."/>
            <person name="Le M."/>
            <person name="Wang Q."/>
            <person name="Wei S."/>
            <person name="Zheng Y."/>
            <person name="Lin W."/>
            <person name="Duan Y."/>
            <person name="Cao H."/>
            <person name="Xiong S."/>
            <person name="Wang X."/>
            <person name="Wei L."/>
            <person name="Li C."/>
            <person name="Ma Q."/>
            <person name="Ju M."/>
            <person name="Zhao R."/>
            <person name="Li G."/>
            <person name="Mu C."/>
            <person name="Tian Q."/>
            <person name="Mei H."/>
            <person name="Zhang T."/>
            <person name="Gao T."/>
            <person name="Zhang H."/>
        </authorList>
    </citation>
    <scope>NUCLEOTIDE SEQUENCE</scope>
    <source>
        <strain evidence="9">G02</strain>
    </source>
</reference>
<evidence type="ECO:0000313" key="9">
    <source>
        <dbReference type="EMBL" id="KAL0340361.1"/>
    </source>
</evidence>
<feature type="domain" description="Reticulon" evidence="8">
    <location>
        <begin position="358"/>
        <end position="493"/>
    </location>
</feature>
<gene>
    <name evidence="9" type="ORF">Sradi_4552900</name>
</gene>
<dbReference type="PANTHER" id="PTHR46626:SF1">
    <property type="entry name" value="RETICULON-LIKE PROTEIN B21"/>
    <property type="match status" value="1"/>
</dbReference>
<dbReference type="EMBL" id="JACGWJ010000020">
    <property type="protein sequence ID" value="KAL0340361.1"/>
    <property type="molecule type" value="Genomic_DNA"/>
</dbReference>
<evidence type="ECO:0000256" key="6">
    <source>
        <dbReference type="RuleBase" id="RU363132"/>
    </source>
</evidence>
<sequence length="493" mass="54302">MKNSVVQMDEKVNNMRPKQSPGGVNGKTKTRKSESVESSPVQISRLRSELSRNWDEKRKELSVSSDGIKRSPVQIKKTRTMSSPQKGAADPISDGNEMSLVQLRKVKSDSSDALIDCKSHGRLRKAKSETGNSLALQLVRAKTVVARTVSDEGIKINCDDADAVRGRESNNDLGGTEKSPVGTDESRSDEDCKVLSVCEEEATTGNVDQIIGTPPDVDYVDVDGEEHEEVDKGIEAENECLDVKEINIDVDRQKPVIEEKKSVHSNGKPVPISPIVKKQAPPAVNHARIQPTPTRINPIPVSGHFNDIPSTHSKLQSFESFVALFYIWDLRYISVFTRESVTFNRYFLNSRLNGDYFSVDLIMWRDVSKSAFVFGIGAFLIISSSYSKDINISMVSVLSYIGLVYLAAVFLLKSLISRGGSADMDETEEECVVGEEEAVWVVRVVLPYVNELLVKLGALFSGDPATTIKLAVILFILARCGGSITIWKMAKLG</sequence>
<dbReference type="InterPro" id="IPR044647">
    <property type="entry name" value="RTNLB17/18/21"/>
</dbReference>
<evidence type="ECO:0000256" key="4">
    <source>
        <dbReference type="ARBA" id="ARBA00022989"/>
    </source>
</evidence>
<dbReference type="GO" id="GO:0005789">
    <property type="term" value="C:endoplasmic reticulum membrane"/>
    <property type="evidence" value="ECO:0007669"/>
    <property type="project" value="UniProtKB-SubCell"/>
</dbReference>
<organism evidence="9">
    <name type="scientific">Sesamum radiatum</name>
    <name type="common">Black benniseed</name>
    <dbReference type="NCBI Taxonomy" id="300843"/>
    <lineage>
        <taxon>Eukaryota</taxon>
        <taxon>Viridiplantae</taxon>
        <taxon>Streptophyta</taxon>
        <taxon>Embryophyta</taxon>
        <taxon>Tracheophyta</taxon>
        <taxon>Spermatophyta</taxon>
        <taxon>Magnoliopsida</taxon>
        <taxon>eudicotyledons</taxon>
        <taxon>Gunneridae</taxon>
        <taxon>Pentapetalae</taxon>
        <taxon>asterids</taxon>
        <taxon>lamiids</taxon>
        <taxon>Lamiales</taxon>
        <taxon>Pedaliaceae</taxon>
        <taxon>Sesamum</taxon>
    </lineage>
</organism>
<keyword evidence="3 6" id="KW-0256">Endoplasmic reticulum</keyword>
<feature type="transmembrane region" description="Helical" evidence="6">
    <location>
        <begin position="370"/>
        <end position="386"/>
    </location>
</feature>
<keyword evidence="5 6" id="KW-0472">Membrane</keyword>
<evidence type="ECO:0000256" key="1">
    <source>
        <dbReference type="ARBA" id="ARBA00004477"/>
    </source>
</evidence>